<dbReference type="InterPro" id="IPR043128">
    <property type="entry name" value="Rev_trsase/Diguanyl_cyclase"/>
</dbReference>
<dbReference type="PANTHER" id="PTHR45138:SF9">
    <property type="entry name" value="DIGUANYLATE CYCLASE DGCM-RELATED"/>
    <property type="match status" value="1"/>
</dbReference>
<dbReference type="Pfam" id="PF00990">
    <property type="entry name" value="GGDEF"/>
    <property type="match status" value="1"/>
</dbReference>
<name>A0A842JDF7_9ACTN</name>
<evidence type="ECO:0000313" key="4">
    <source>
        <dbReference type="Proteomes" id="UP000587396"/>
    </source>
</evidence>
<protein>
    <submittedName>
        <fullName evidence="3">Diguanylate cyclase</fullName>
    </submittedName>
</protein>
<evidence type="ECO:0000256" key="1">
    <source>
        <dbReference type="SAM" id="Phobius"/>
    </source>
</evidence>
<dbReference type="PROSITE" id="PS50887">
    <property type="entry name" value="GGDEF"/>
    <property type="match status" value="1"/>
</dbReference>
<keyword evidence="4" id="KW-1185">Reference proteome</keyword>
<feature type="transmembrane region" description="Helical" evidence="1">
    <location>
        <begin position="466"/>
        <end position="485"/>
    </location>
</feature>
<dbReference type="GO" id="GO:0052621">
    <property type="term" value="F:diguanylate cyclase activity"/>
    <property type="evidence" value="ECO:0007669"/>
    <property type="project" value="TreeGrafter"/>
</dbReference>
<keyword evidence="1" id="KW-1133">Transmembrane helix</keyword>
<feature type="domain" description="GGDEF" evidence="2">
    <location>
        <begin position="656"/>
        <end position="789"/>
    </location>
</feature>
<reference evidence="3 4" key="1">
    <citation type="submission" date="2020-08" db="EMBL/GenBank/DDBJ databases">
        <authorList>
            <person name="Liu C."/>
            <person name="Sun Q."/>
        </authorList>
    </citation>
    <scope>NUCLEOTIDE SEQUENCE [LARGE SCALE GENOMIC DNA]</scope>
    <source>
        <strain evidence="3 4">N22</strain>
    </source>
</reference>
<dbReference type="PANTHER" id="PTHR45138">
    <property type="entry name" value="REGULATORY COMPONENTS OF SENSORY TRANSDUCTION SYSTEM"/>
    <property type="match status" value="1"/>
</dbReference>
<dbReference type="Gene3D" id="3.30.70.270">
    <property type="match status" value="1"/>
</dbReference>
<dbReference type="InterPro" id="IPR050469">
    <property type="entry name" value="Diguanylate_Cyclase"/>
</dbReference>
<dbReference type="SUPFAM" id="SSF53850">
    <property type="entry name" value="Periplasmic binding protein-like II"/>
    <property type="match status" value="2"/>
</dbReference>
<dbReference type="Pfam" id="PF00497">
    <property type="entry name" value="SBP_bac_3"/>
    <property type="match status" value="1"/>
</dbReference>
<evidence type="ECO:0000259" key="2">
    <source>
        <dbReference type="PROSITE" id="PS50887"/>
    </source>
</evidence>
<keyword evidence="1" id="KW-0812">Transmembrane</keyword>
<accession>A0A842JDF7</accession>
<dbReference type="InterPro" id="IPR029787">
    <property type="entry name" value="Nucleotide_cyclase"/>
</dbReference>
<organism evidence="3 4">
    <name type="scientific">Gordonibacter massiliensis</name>
    <name type="common">ex Traore et al. 2017</name>
    <dbReference type="NCBI Taxonomy" id="1841863"/>
    <lineage>
        <taxon>Bacteria</taxon>
        <taxon>Bacillati</taxon>
        <taxon>Actinomycetota</taxon>
        <taxon>Coriobacteriia</taxon>
        <taxon>Eggerthellales</taxon>
        <taxon>Eggerthellaceae</taxon>
        <taxon>Gordonibacter</taxon>
    </lineage>
</organism>
<dbReference type="InterPro" id="IPR001638">
    <property type="entry name" value="Solute-binding_3/MltF_N"/>
</dbReference>
<dbReference type="NCBIfam" id="TIGR00254">
    <property type="entry name" value="GGDEF"/>
    <property type="match status" value="1"/>
</dbReference>
<dbReference type="GO" id="GO:0043709">
    <property type="term" value="P:cell adhesion involved in single-species biofilm formation"/>
    <property type="evidence" value="ECO:0007669"/>
    <property type="project" value="TreeGrafter"/>
</dbReference>
<sequence>MIERNDDGSFSGYAYDYLVHVAQYTGWTYEFVEAQGETENERALALLDMLDTGEVDLEGNMVYSEQLAELYEYPQNSYGTAHTALFAPSNGALTQTNLATRGTLRVALYQSAKQRREELEYFCSQNKLKLETVECTSLEEMQDLALSGEADALLDVDVNVHDGFDMVAWFAARPYFFAAPHGQREIIDELDATIARINESDPTLQNTLRSKYFMESNENYALTEDELAFAQNHRSLRVGVLSDKQPVQSIDPATGELKGVTRGVLDYLSDMAGLEFEIVPLERSDDMAAAIKAADVDMVAGIDANYSVSESLDLSLSAPYLTASTLIVYNKFINPDEFPTKKLAVPWELSSLAKNRDNIAVYDTIEACLEAVNNGEADYTYANTYTAPYYTSIGNLGNVLTLPQSTITSTTAFGFVRPVEPELLLVVDKLLRGLPAEQRDSIMYDNALIDQSEQVNLFLQDHLLEIAAGCITLLMVVIVLLALYLRTRTRAGRRMREENRRFQKLYGLTNEQLFEYSMENDTLILSNPKGPEAIAEIPASEQSDDGSYRVLHHAHAQIAVNSDPEMLDAFTSPNRLVTDLPYHFANGDEGWLRIISNLVTNDEGRPISVIGKVVRIDDEVRERMDLSKRAHHDGLTGLLNWETFKERAGELLAAGKAGALLIIDADNFKGVNDTYGHLAGDGALRQTAEALRRAFRPNDLVGRLGGDEFAVCLNGPIDHDQLVERCARIVGEGVAYVDQADVEHSITLSIGGVELKDEPISYRNAYQQADSALYRAKEEGKDRFVLEKVARK</sequence>
<dbReference type="SUPFAM" id="SSF55073">
    <property type="entry name" value="Nucleotide cyclase"/>
    <property type="match status" value="1"/>
</dbReference>
<comment type="caution">
    <text evidence="3">The sequence shown here is derived from an EMBL/GenBank/DDBJ whole genome shotgun (WGS) entry which is preliminary data.</text>
</comment>
<dbReference type="SMART" id="SM00062">
    <property type="entry name" value="PBPb"/>
    <property type="match status" value="1"/>
</dbReference>
<gene>
    <name evidence="3" type="ORF">H7313_01455</name>
</gene>
<keyword evidence="1" id="KW-0472">Membrane</keyword>
<dbReference type="Gene3D" id="3.40.190.10">
    <property type="entry name" value="Periplasmic binding protein-like II"/>
    <property type="match status" value="4"/>
</dbReference>
<dbReference type="GO" id="GO:1902201">
    <property type="term" value="P:negative regulation of bacterial-type flagellum-dependent cell motility"/>
    <property type="evidence" value="ECO:0007669"/>
    <property type="project" value="TreeGrafter"/>
</dbReference>
<dbReference type="Proteomes" id="UP000587396">
    <property type="component" value="Unassembled WGS sequence"/>
</dbReference>
<proteinExistence type="predicted"/>
<dbReference type="SMART" id="SM00267">
    <property type="entry name" value="GGDEF"/>
    <property type="match status" value="1"/>
</dbReference>
<dbReference type="EMBL" id="JACMSE010000001">
    <property type="protein sequence ID" value="MBC2888028.1"/>
    <property type="molecule type" value="Genomic_DNA"/>
</dbReference>
<dbReference type="GO" id="GO:0005886">
    <property type="term" value="C:plasma membrane"/>
    <property type="evidence" value="ECO:0007669"/>
    <property type="project" value="TreeGrafter"/>
</dbReference>
<evidence type="ECO:0000313" key="3">
    <source>
        <dbReference type="EMBL" id="MBC2888028.1"/>
    </source>
</evidence>
<dbReference type="InterPro" id="IPR000160">
    <property type="entry name" value="GGDEF_dom"/>
</dbReference>
<dbReference type="CDD" id="cd01949">
    <property type="entry name" value="GGDEF"/>
    <property type="match status" value="1"/>
</dbReference>
<dbReference type="AlphaFoldDB" id="A0A842JDF7"/>